<dbReference type="KEGG" id="och:CES85_5596"/>
<dbReference type="GO" id="GO:0032993">
    <property type="term" value="C:protein-DNA complex"/>
    <property type="evidence" value="ECO:0007669"/>
    <property type="project" value="TreeGrafter"/>
</dbReference>
<dbReference type="Proteomes" id="UP000215256">
    <property type="component" value="Chromosome 2"/>
</dbReference>
<evidence type="ECO:0000256" key="6">
    <source>
        <dbReference type="PROSITE-ProRule" id="PRU01091"/>
    </source>
</evidence>
<dbReference type="PANTHER" id="PTHR48111:SF67">
    <property type="entry name" value="TRANSCRIPTIONAL REGULATORY PROTEIN TCTD"/>
    <property type="match status" value="1"/>
</dbReference>
<evidence type="ECO:0000259" key="7">
    <source>
        <dbReference type="PROSITE" id="PS50110"/>
    </source>
</evidence>
<dbReference type="RefSeq" id="WP_095445445.1">
    <property type="nucleotide sequence ID" value="NZ_CP022603.1"/>
</dbReference>
<keyword evidence="9" id="KW-0282">Flagellum</keyword>
<name>A0A248UE43_9HYPH</name>
<evidence type="ECO:0000256" key="4">
    <source>
        <dbReference type="ARBA" id="ARBA00023163"/>
    </source>
</evidence>
<gene>
    <name evidence="9" type="primary">ftcR</name>
    <name evidence="9" type="ORF">CES85_5596</name>
</gene>
<feature type="domain" description="OmpR/PhoB-type" evidence="8">
    <location>
        <begin position="127"/>
        <end position="226"/>
    </location>
</feature>
<dbReference type="SUPFAM" id="SSF46894">
    <property type="entry name" value="C-terminal effector domain of the bipartite response regulators"/>
    <property type="match status" value="1"/>
</dbReference>
<dbReference type="GO" id="GO:0000976">
    <property type="term" value="F:transcription cis-regulatory region binding"/>
    <property type="evidence" value="ECO:0007669"/>
    <property type="project" value="TreeGrafter"/>
</dbReference>
<reference evidence="9 10" key="1">
    <citation type="submission" date="2017-07" db="EMBL/GenBank/DDBJ databases">
        <title>Phylogenetic study on the rhizospheric bacterium Ochrobactrum sp. A44.</title>
        <authorList>
            <person name="Krzyzanowska D.M."/>
            <person name="Ossowicki A."/>
            <person name="Rajewska M."/>
            <person name="Maciag T."/>
            <person name="Kaczynski Z."/>
            <person name="Czerwicka M."/>
            <person name="Jafra S."/>
        </authorList>
    </citation>
    <scope>NUCLEOTIDE SEQUENCE [LARGE SCALE GENOMIC DNA]</scope>
    <source>
        <strain evidence="9 10">A44</strain>
    </source>
</reference>
<accession>A0A248UE43</accession>
<evidence type="ECO:0000256" key="3">
    <source>
        <dbReference type="ARBA" id="ARBA00023125"/>
    </source>
</evidence>
<evidence type="ECO:0000256" key="5">
    <source>
        <dbReference type="PROSITE-ProRule" id="PRU00169"/>
    </source>
</evidence>
<dbReference type="InterPro" id="IPR001867">
    <property type="entry name" value="OmpR/PhoB-type_DNA-bd"/>
</dbReference>
<organism evidence="9 10">
    <name type="scientific">Ochrobactrum quorumnocens</name>
    <dbReference type="NCBI Taxonomy" id="271865"/>
    <lineage>
        <taxon>Bacteria</taxon>
        <taxon>Pseudomonadati</taxon>
        <taxon>Pseudomonadota</taxon>
        <taxon>Alphaproteobacteria</taxon>
        <taxon>Hyphomicrobiales</taxon>
        <taxon>Brucellaceae</taxon>
        <taxon>Brucella/Ochrobactrum group</taxon>
        <taxon>Ochrobactrum</taxon>
    </lineage>
</organism>
<keyword evidence="9" id="KW-0966">Cell projection</keyword>
<proteinExistence type="predicted"/>
<dbReference type="GO" id="GO:0000156">
    <property type="term" value="F:phosphorelay response regulator activity"/>
    <property type="evidence" value="ECO:0007669"/>
    <property type="project" value="TreeGrafter"/>
</dbReference>
<evidence type="ECO:0000256" key="2">
    <source>
        <dbReference type="ARBA" id="ARBA00023015"/>
    </source>
</evidence>
<dbReference type="Pfam" id="PF00486">
    <property type="entry name" value="Trans_reg_C"/>
    <property type="match status" value="1"/>
</dbReference>
<dbReference type="GO" id="GO:0006355">
    <property type="term" value="P:regulation of DNA-templated transcription"/>
    <property type="evidence" value="ECO:0007669"/>
    <property type="project" value="InterPro"/>
</dbReference>
<dbReference type="InterPro" id="IPR011006">
    <property type="entry name" value="CheY-like_superfamily"/>
</dbReference>
<dbReference type="PROSITE" id="PS51755">
    <property type="entry name" value="OMPR_PHOB"/>
    <property type="match status" value="1"/>
</dbReference>
<dbReference type="AlphaFoldDB" id="A0A248UE43"/>
<dbReference type="Gene3D" id="1.10.10.10">
    <property type="entry name" value="Winged helix-like DNA-binding domain superfamily/Winged helix DNA-binding domain"/>
    <property type="match status" value="1"/>
</dbReference>
<dbReference type="SUPFAM" id="SSF52172">
    <property type="entry name" value="CheY-like"/>
    <property type="match status" value="1"/>
</dbReference>
<sequence>MIVVIDERNIVTEGYSSWFSREGITTTGFTPDDFNEWVESVPRQDIMAVEAFLIGECEAQNGLPARIRERCKAPVIAVNDRPSLEHTLELFQSGVDDVVRKPVHVREILARINAIRRRTGAAGLSGDDGTALGPIRVFSDGRDPQINGVDFPLPRRERRILEYLIANRGRRLNKAQIFSAIYGIFDSEVEENVVESHISKLRKKLREKLGFDPVDSKRFLGYSINID</sequence>
<protein>
    <recommendedName>
        <fullName evidence="1">Flagellar transcriptional regulator FtcR</fullName>
    </recommendedName>
</protein>
<dbReference type="InterPro" id="IPR039420">
    <property type="entry name" value="WalR-like"/>
</dbReference>
<evidence type="ECO:0000313" key="9">
    <source>
        <dbReference type="EMBL" id="ASV84800.1"/>
    </source>
</evidence>
<evidence type="ECO:0000313" key="10">
    <source>
        <dbReference type="Proteomes" id="UP000215256"/>
    </source>
</evidence>
<comment type="caution">
    <text evidence="5">Lacks conserved residue(s) required for the propagation of feature annotation.</text>
</comment>
<dbReference type="GO" id="GO:0005829">
    <property type="term" value="C:cytosol"/>
    <property type="evidence" value="ECO:0007669"/>
    <property type="project" value="TreeGrafter"/>
</dbReference>
<keyword evidence="2" id="KW-0805">Transcription regulation</keyword>
<dbReference type="EMBL" id="CP022603">
    <property type="protein sequence ID" value="ASV84800.1"/>
    <property type="molecule type" value="Genomic_DNA"/>
</dbReference>
<dbReference type="OrthoDB" id="9807846at2"/>
<feature type="DNA-binding region" description="OmpR/PhoB-type" evidence="6">
    <location>
        <begin position="127"/>
        <end position="226"/>
    </location>
</feature>
<evidence type="ECO:0000256" key="1">
    <source>
        <dbReference type="ARBA" id="ARBA00015404"/>
    </source>
</evidence>
<dbReference type="InterPro" id="IPR001789">
    <property type="entry name" value="Sig_transdc_resp-reg_receiver"/>
</dbReference>
<dbReference type="InterPro" id="IPR016032">
    <property type="entry name" value="Sig_transdc_resp-reg_C-effctor"/>
</dbReference>
<keyword evidence="9" id="KW-0969">Cilium</keyword>
<dbReference type="CDD" id="cd00383">
    <property type="entry name" value="trans_reg_C"/>
    <property type="match status" value="1"/>
</dbReference>
<dbReference type="SMART" id="SM00862">
    <property type="entry name" value="Trans_reg_C"/>
    <property type="match status" value="1"/>
</dbReference>
<evidence type="ECO:0000259" key="8">
    <source>
        <dbReference type="PROSITE" id="PS51755"/>
    </source>
</evidence>
<dbReference type="InterPro" id="IPR036388">
    <property type="entry name" value="WH-like_DNA-bd_sf"/>
</dbReference>
<dbReference type="PROSITE" id="PS50110">
    <property type="entry name" value="RESPONSE_REGULATORY"/>
    <property type="match status" value="1"/>
</dbReference>
<dbReference type="Gene3D" id="3.40.50.2300">
    <property type="match status" value="1"/>
</dbReference>
<keyword evidence="4" id="KW-0804">Transcription</keyword>
<feature type="domain" description="Response regulatory" evidence="7">
    <location>
        <begin position="1"/>
        <end position="116"/>
    </location>
</feature>
<dbReference type="PANTHER" id="PTHR48111">
    <property type="entry name" value="REGULATOR OF RPOS"/>
    <property type="match status" value="1"/>
</dbReference>
<keyword evidence="3 6" id="KW-0238">DNA-binding</keyword>